<dbReference type="InterPro" id="IPR005607">
    <property type="entry name" value="BSD_dom"/>
</dbReference>
<dbReference type="InterPro" id="IPR035925">
    <property type="entry name" value="BSD_dom_sf"/>
</dbReference>
<feature type="compositionally biased region" description="Acidic residues" evidence="1">
    <location>
        <begin position="220"/>
        <end position="229"/>
    </location>
</feature>
<evidence type="ECO:0000313" key="3">
    <source>
        <dbReference type="Ensembl" id="ENSCCRP00010093594.1"/>
    </source>
</evidence>
<dbReference type="PANTHER" id="PTHR16019:SF5">
    <property type="entry name" value="BSD DOMAIN-CONTAINING PROTEIN 1"/>
    <property type="match status" value="1"/>
</dbReference>
<organism evidence="3 4">
    <name type="scientific">Cyprinus carpio</name>
    <name type="common">Common carp</name>
    <dbReference type="NCBI Taxonomy" id="7962"/>
    <lineage>
        <taxon>Eukaryota</taxon>
        <taxon>Metazoa</taxon>
        <taxon>Chordata</taxon>
        <taxon>Craniata</taxon>
        <taxon>Vertebrata</taxon>
        <taxon>Euteleostomi</taxon>
        <taxon>Actinopterygii</taxon>
        <taxon>Neopterygii</taxon>
        <taxon>Teleostei</taxon>
        <taxon>Ostariophysi</taxon>
        <taxon>Cypriniformes</taxon>
        <taxon>Cyprinidae</taxon>
        <taxon>Cyprininae</taxon>
        <taxon>Cyprinus</taxon>
    </lineage>
</organism>
<dbReference type="Pfam" id="PF03909">
    <property type="entry name" value="BSD"/>
    <property type="match status" value="1"/>
</dbReference>
<evidence type="ECO:0000259" key="2">
    <source>
        <dbReference type="PROSITE" id="PS50858"/>
    </source>
</evidence>
<feature type="compositionally biased region" description="Polar residues" evidence="1">
    <location>
        <begin position="259"/>
        <end position="302"/>
    </location>
</feature>
<feature type="region of interest" description="Disordered" evidence="1">
    <location>
        <begin position="207"/>
        <end position="243"/>
    </location>
</feature>
<accession>A0A8C1NNR3</accession>
<dbReference type="PANTHER" id="PTHR16019">
    <property type="entry name" value="SYNAPSE-ASSOCIATED PROTEIN"/>
    <property type="match status" value="1"/>
</dbReference>
<protein>
    <submittedName>
        <fullName evidence="3">BSD domain containing 1</fullName>
    </submittedName>
</protein>
<dbReference type="SUPFAM" id="SSF140383">
    <property type="entry name" value="BSD domain-like"/>
    <property type="match status" value="1"/>
</dbReference>
<dbReference type="PROSITE" id="PS50858">
    <property type="entry name" value="BSD"/>
    <property type="match status" value="1"/>
</dbReference>
<evidence type="ECO:0000256" key="1">
    <source>
        <dbReference type="SAM" id="MobiDB-lite"/>
    </source>
</evidence>
<sequence>MADGEGGWWGGWLTQSFQAVKDKSAEAYEFIKRDLSEFSSVVQHDTACSVVATANAIKTKLAVENSSEATAKVKKGISNILGVITDTLVPAPDKTIDCDVITLVATPAGTTEVYDSSKARLYSLQADPATYCNEPDGPPQQFDAWLSSFKLEERKAEISELLVNSPAIRALYTKMVPAAVAHSEFWQRYFYKVFQLEQEEARRVALKQRAEQTDHSESLGWEEEDEEGEFLGATSSSRLDFTPPVEEACVPSVTIEATPESSSPAQVVVSTSNVASDVTPSNQPSPAADQVSQKLSEASLQETFPEERPSQTTRDDVAQDLRVFELNSDSGKSTPSNNGKKGSSTDVSEDWEKDFDLDMTEEEVQMALSKIDATEELEDEDWENWE</sequence>
<feature type="compositionally biased region" description="Polar residues" evidence="1">
    <location>
        <begin position="327"/>
        <end position="346"/>
    </location>
</feature>
<feature type="compositionally biased region" description="Acidic residues" evidence="1">
    <location>
        <begin position="374"/>
        <end position="386"/>
    </location>
</feature>
<evidence type="ECO:0000313" key="4">
    <source>
        <dbReference type="Proteomes" id="UP000694427"/>
    </source>
</evidence>
<feature type="domain" description="BSD" evidence="2">
    <location>
        <begin position="145"/>
        <end position="197"/>
    </location>
</feature>
<feature type="compositionally biased region" description="Basic and acidic residues" evidence="1">
    <location>
        <begin position="207"/>
        <end position="217"/>
    </location>
</feature>
<dbReference type="Gene3D" id="1.10.3970.10">
    <property type="entry name" value="BSD domain"/>
    <property type="match status" value="1"/>
</dbReference>
<feature type="compositionally biased region" description="Basic and acidic residues" evidence="1">
    <location>
        <begin position="305"/>
        <end position="323"/>
    </location>
</feature>
<name>A0A8C1NNR3_CYPCA</name>
<keyword evidence="4" id="KW-1185">Reference proteome</keyword>
<dbReference type="AlphaFoldDB" id="A0A8C1NNR3"/>
<feature type="region of interest" description="Disordered" evidence="1">
    <location>
        <begin position="255"/>
        <end position="386"/>
    </location>
</feature>
<reference evidence="3" key="1">
    <citation type="submission" date="2025-08" db="UniProtKB">
        <authorList>
            <consortium name="Ensembl"/>
        </authorList>
    </citation>
    <scope>IDENTIFICATION</scope>
</reference>
<proteinExistence type="predicted"/>
<dbReference type="SMART" id="SM00751">
    <property type="entry name" value="BSD"/>
    <property type="match status" value="1"/>
</dbReference>
<dbReference type="GO" id="GO:0005737">
    <property type="term" value="C:cytoplasm"/>
    <property type="evidence" value="ECO:0007669"/>
    <property type="project" value="TreeGrafter"/>
</dbReference>
<dbReference type="Proteomes" id="UP000694427">
    <property type="component" value="Unplaced"/>
</dbReference>
<reference evidence="3" key="2">
    <citation type="submission" date="2025-09" db="UniProtKB">
        <authorList>
            <consortium name="Ensembl"/>
        </authorList>
    </citation>
    <scope>IDENTIFICATION</scope>
</reference>
<feature type="compositionally biased region" description="Acidic residues" evidence="1">
    <location>
        <begin position="347"/>
        <end position="364"/>
    </location>
</feature>
<dbReference type="InterPro" id="IPR051494">
    <property type="entry name" value="BSD_domain-containing"/>
</dbReference>
<dbReference type="Ensembl" id="ENSCCRT00010103816.1">
    <property type="protein sequence ID" value="ENSCCRP00010093594.1"/>
    <property type="gene ID" value="ENSCCRG00010040816.1"/>
</dbReference>